<evidence type="ECO:0000256" key="2">
    <source>
        <dbReference type="ARBA" id="ARBA00038332"/>
    </source>
</evidence>
<feature type="repeat" description="HEAT" evidence="3">
    <location>
        <begin position="246"/>
        <end position="284"/>
    </location>
</feature>
<dbReference type="Gene3D" id="1.25.10.10">
    <property type="entry name" value="Leucine-rich Repeat Variant"/>
    <property type="match status" value="1"/>
</dbReference>
<sequence>MDAQNQNDELYPIAVLIDELKHDDVLLRLNAIRRLSTIALALGAERTRDELIPFLDESVEDEDEVLTALSDELGGFVEYVGGSEYAHVLLSPLENLASIEEPLVREKAVESLNKICDQLSETQVETHFIPLTLRLSKADWFTSKISATGLYTAPYTKASNESQTKLRQHFSQLVHDDTPMVRRQAATNMAKFVKTMTPQVVIEQMIPLFQHLASDDQDSVRLLTVEVLIAIAEVVPKEQQSSHGVLLTALRSLFEDKSWRVRYMVADKFEKIAKAVDDEVVSRDLVPAFVKLLKDAEAEVRSFCALIDKDVLLHDIMPAIEDLVSDSSQHVRGAFGNQISGLAPILGRQETTEHLLPMFLQMLKDDFPDVRLNIISKLDLVNNVIGIDLLSQALLPAIVNLAEDKQWRVRLAIIQHVPLLASQLGVQFFDDKLSSLCMSWLGDTVFSIREASTLNLKKLSEVFGVEWANKAIIPKVMNMGSHPNYLYRMTTCFAISTLGPALSLPVINDSVLPILAGLVGDAIPNIRFNVAKSYAVLIDVLKRVGDDNETVSGLEKAGKTGTGSDRGDAIIREEILPNLDKLINDEDVDVRYFASVAAKSYGDAMQT</sequence>
<organism evidence="6 7">
    <name type="scientific">Sphaceloma murrayae</name>
    <dbReference type="NCBI Taxonomy" id="2082308"/>
    <lineage>
        <taxon>Eukaryota</taxon>
        <taxon>Fungi</taxon>
        <taxon>Dikarya</taxon>
        <taxon>Ascomycota</taxon>
        <taxon>Pezizomycotina</taxon>
        <taxon>Dothideomycetes</taxon>
        <taxon>Dothideomycetidae</taxon>
        <taxon>Myriangiales</taxon>
        <taxon>Elsinoaceae</taxon>
        <taxon>Sphaceloma</taxon>
    </lineage>
</organism>
<dbReference type="InterPro" id="IPR055231">
    <property type="entry name" value="2AA_helical"/>
</dbReference>
<feature type="repeat" description="HEAT" evidence="3">
    <location>
        <begin position="511"/>
        <end position="549"/>
    </location>
</feature>
<name>A0A2K1QYJ7_9PEZI</name>
<proteinExistence type="inferred from homology"/>
<dbReference type="SUPFAM" id="SSF48371">
    <property type="entry name" value="ARM repeat"/>
    <property type="match status" value="1"/>
</dbReference>
<keyword evidence="1" id="KW-0677">Repeat</keyword>
<reference evidence="6 7" key="1">
    <citation type="submission" date="2017-06" db="EMBL/GenBank/DDBJ databases">
        <title>Draft genome sequence of a variant of Elsinoe murrayae.</title>
        <authorList>
            <person name="Cheng Q."/>
        </authorList>
    </citation>
    <scope>NUCLEOTIDE SEQUENCE [LARGE SCALE GENOMIC DNA]</scope>
    <source>
        <strain evidence="6 7">CQ-2017a</strain>
    </source>
</reference>
<dbReference type="InterPro" id="IPR016024">
    <property type="entry name" value="ARM-type_fold"/>
</dbReference>
<dbReference type="GO" id="GO:0019888">
    <property type="term" value="F:protein phosphatase regulator activity"/>
    <property type="evidence" value="ECO:0007669"/>
    <property type="project" value="TreeGrafter"/>
</dbReference>
<dbReference type="InterPro" id="IPR054573">
    <property type="entry name" value="PP2A/SF3B1-like_HEAT"/>
</dbReference>
<feature type="repeat" description="HEAT" evidence="3">
    <location>
        <begin position="89"/>
        <end position="127"/>
    </location>
</feature>
<dbReference type="Pfam" id="PF22956">
    <property type="entry name" value="VPS15-like_hel"/>
    <property type="match status" value="1"/>
</dbReference>
<dbReference type="GO" id="GO:0005829">
    <property type="term" value="C:cytosol"/>
    <property type="evidence" value="ECO:0007669"/>
    <property type="project" value="TreeGrafter"/>
</dbReference>
<dbReference type="EMBL" id="NKHZ01000025">
    <property type="protein sequence ID" value="PNS20070.1"/>
    <property type="molecule type" value="Genomic_DNA"/>
</dbReference>
<dbReference type="PROSITE" id="PS50077">
    <property type="entry name" value="HEAT_REPEAT"/>
    <property type="match status" value="10"/>
</dbReference>
<dbReference type="Pfam" id="PF22646">
    <property type="entry name" value="PPP2R1A-like_HEAT"/>
    <property type="match status" value="1"/>
</dbReference>
<dbReference type="GO" id="GO:0000159">
    <property type="term" value="C:protein phosphatase type 2A complex"/>
    <property type="evidence" value="ECO:0007669"/>
    <property type="project" value="TreeGrafter"/>
</dbReference>
<evidence type="ECO:0000259" key="5">
    <source>
        <dbReference type="Pfam" id="PF22956"/>
    </source>
</evidence>
<evidence type="ECO:0000256" key="1">
    <source>
        <dbReference type="ARBA" id="ARBA00022737"/>
    </source>
</evidence>
<dbReference type="InterPro" id="IPR011989">
    <property type="entry name" value="ARM-like"/>
</dbReference>
<accession>A0A2K1QYJ7</accession>
<dbReference type="FunFam" id="1.25.10.10:FF:000011">
    <property type="entry name" value="Serine/threonine-protein phosphatase 2A regulatory subunit A alpha isoform"/>
    <property type="match status" value="1"/>
</dbReference>
<dbReference type="Proteomes" id="UP000243797">
    <property type="component" value="Unassembled WGS sequence"/>
</dbReference>
<dbReference type="PANTHER" id="PTHR10648">
    <property type="entry name" value="SERINE/THREONINE-PROTEIN PHOSPHATASE PP2A 65 KDA REGULATORY SUBUNIT"/>
    <property type="match status" value="1"/>
</dbReference>
<evidence type="ECO:0000256" key="3">
    <source>
        <dbReference type="PROSITE-ProRule" id="PRU00103"/>
    </source>
</evidence>
<dbReference type="FunCoup" id="A0A2K1QYJ7">
    <property type="interactions" value="437"/>
</dbReference>
<protein>
    <submittedName>
        <fullName evidence="6">Protein phosphatase PP2A regulatory subunit A</fullName>
    </submittedName>
</protein>
<feature type="repeat" description="HEAT" evidence="3">
    <location>
        <begin position="12"/>
        <end position="50"/>
    </location>
</feature>
<comment type="similarity">
    <text evidence="2">Belongs to the phosphatase 2A regulatory subunit A family.</text>
</comment>
<comment type="caution">
    <text evidence="6">The sequence shown here is derived from an EMBL/GenBank/DDBJ whole genome shotgun (WGS) entry which is preliminary data.</text>
</comment>
<feature type="repeat" description="HEAT" evidence="3">
    <location>
        <begin position="394"/>
        <end position="432"/>
    </location>
</feature>
<evidence type="ECO:0000313" key="7">
    <source>
        <dbReference type="Proteomes" id="UP000243797"/>
    </source>
</evidence>
<dbReference type="InParanoid" id="A0A2K1QYJ7"/>
<dbReference type="GO" id="GO:0005634">
    <property type="term" value="C:nucleus"/>
    <property type="evidence" value="ECO:0007669"/>
    <property type="project" value="TreeGrafter"/>
</dbReference>
<feature type="repeat" description="HEAT" evidence="3">
    <location>
        <begin position="355"/>
        <end position="392"/>
    </location>
</feature>
<feature type="repeat" description="HEAT" evidence="3">
    <location>
        <begin position="166"/>
        <end position="204"/>
    </location>
</feature>
<dbReference type="InterPro" id="IPR051023">
    <property type="entry name" value="PP2A_Regulatory_Subunit_A"/>
</dbReference>
<evidence type="ECO:0000313" key="6">
    <source>
        <dbReference type="EMBL" id="PNS20070.1"/>
    </source>
</evidence>
<feature type="repeat" description="HEAT" evidence="3">
    <location>
        <begin position="205"/>
        <end position="243"/>
    </location>
</feature>
<feature type="repeat" description="HEAT" evidence="3">
    <location>
        <begin position="575"/>
        <end position="607"/>
    </location>
</feature>
<dbReference type="AlphaFoldDB" id="A0A2K1QYJ7"/>
<dbReference type="STRING" id="2082308.A0A2K1QYJ7"/>
<dbReference type="InterPro" id="IPR021133">
    <property type="entry name" value="HEAT_type_2"/>
</dbReference>
<dbReference type="PANTHER" id="PTHR10648:SF4">
    <property type="entry name" value="PROTEIN PHOSPHATASE 2 (FORMERLY 2A), REGULATORY SUBUNIT A, BETA ISOFORM-RELATED"/>
    <property type="match status" value="1"/>
</dbReference>
<evidence type="ECO:0000259" key="4">
    <source>
        <dbReference type="Pfam" id="PF22646"/>
    </source>
</evidence>
<feature type="domain" description="Phosphatase 2A Regulatory Subunit A helical" evidence="5">
    <location>
        <begin position="350"/>
        <end position="522"/>
    </location>
</feature>
<feature type="repeat" description="HEAT" evidence="3">
    <location>
        <begin position="316"/>
        <end position="354"/>
    </location>
</feature>
<gene>
    <name evidence="6" type="ORF">CAC42_5520</name>
</gene>
<feature type="domain" description="Phosphatase PP2A regulatory subunit A/Splicing factor 3B subunit 1-like HEAT repeat" evidence="4">
    <location>
        <begin position="279"/>
        <end position="347"/>
    </location>
</feature>
<dbReference type="OrthoDB" id="340346at2759"/>
<keyword evidence="7" id="KW-1185">Reference proteome</keyword>